<evidence type="ECO:0000313" key="2">
    <source>
        <dbReference type="EMBL" id="PSN68027.1"/>
    </source>
</evidence>
<dbReference type="Proteomes" id="UP000240883">
    <property type="component" value="Unassembled WGS sequence"/>
</dbReference>
<keyword evidence="3" id="KW-1185">Reference proteome</keyword>
<keyword evidence="1" id="KW-0472">Membrane</keyword>
<sequence>MSSGGAAAPPTPTFPPYRYTLRVAQRYYRIRPHSRRRPRACSDRGGAYRQNTPHFDYILGAGYTWHAGPKLIVLAGLFFFSPQMRRKISICVTARRLIDRVLFRASQMFT</sequence>
<evidence type="ECO:0000256" key="1">
    <source>
        <dbReference type="SAM" id="Phobius"/>
    </source>
</evidence>
<feature type="transmembrane region" description="Helical" evidence="1">
    <location>
        <begin position="57"/>
        <end position="80"/>
    </location>
</feature>
<keyword evidence="1" id="KW-0812">Transmembrane</keyword>
<dbReference type="EMBL" id="KZ678134">
    <property type="protein sequence ID" value="PSN68027.1"/>
    <property type="molecule type" value="Genomic_DNA"/>
</dbReference>
<evidence type="ECO:0000313" key="3">
    <source>
        <dbReference type="Proteomes" id="UP000240883"/>
    </source>
</evidence>
<dbReference type="AlphaFoldDB" id="A0A2T2NRG9"/>
<proteinExistence type="predicted"/>
<keyword evidence="1" id="KW-1133">Transmembrane helix</keyword>
<name>A0A2T2NRG9_CORCC</name>
<reference evidence="2 3" key="1">
    <citation type="journal article" date="2018" name="Front. Microbiol.">
        <title>Genome-Wide Analysis of Corynespora cassiicola Leaf Fall Disease Putative Effectors.</title>
        <authorList>
            <person name="Lopez D."/>
            <person name="Ribeiro S."/>
            <person name="Label P."/>
            <person name="Fumanal B."/>
            <person name="Venisse J.S."/>
            <person name="Kohler A."/>
            <person name="de Oliveira R.R."/>
            <person name="Labutti K."/>
            <person name="Lipzen A."/>
            <person name="Lail K."/>
            <person name="Bauer D."/>
            <person name="Ohm R.A."/>
            <person name="Barry K.W."/>
            <person name="Spatafora J."/>
            <person name="Grigoriev I.V."/>
            <person name="Martin F.M."/>
            <person name="Pujade-Renaud V."/>
        </authorList>
    </citation>
    <scope>NUCLEOTIDE SEQUENCE [LARGE SCALE GENOMIC DNA]</scope>
    <source>
        <strain evidence="2 3">Philippines</strain>
    </source>
</reference>
<protein>
    <submittedName>
        <fullName evidence="2">Uncharacterized protein</fullName>
    </submittedName>
</protein>
<accession>A0A2T2NRG9</accession>
<gene>
    <name evidence="2" type="ORF">BS50DRAFT_355515</name>
</gene>
<organism evidence="2 3">
    <name type="scientific">Corynespora cassiicola Philippines</name>
    <dbReference type="NCBI Taxonomy" id="1448308"/>
    <lineage>
        <taxon>Eukaryota</taxon>
        <taxon>Fungi</taxon>
        <taxon>Dikarya</taxon>
        <taxon>Ascomycota</taxon>
        <taxon>Pezizomycotina</taxon>
        <taxon>Dothideomycetes</taxon>
        <taxon>Pleosporomycetidae</taxon>
        <taxon>Pleosporales</taxon>
        <taxon>Corynesporascaceae</taxon>
        <taxon>Corynespora</taxon>
    </lineage>
</organism>